<sequence>MPDQPHKANLLIMKLEITFGNRSAMEHLASPKQLPTELSSIGVVVSPYEGRVARTVLTFTLFKSMQLTWAPLDLFYHISGKK</sequence>
<dbReference type="EMBL" id="JAHQIW010000778">
    <property type="protein sequence ID" value="KAJ1349961.1"/>
    <property type="molecule type" value="Genomic_DNA"/>
</dbReference>
<gene>
    <name evidence="1" type="ORF">KIN20_005645</name>
</gene>
<comment type="caution">
    <text evidence="1">The sequence shown here is derived from an EMBL/GenBank/DDBJ whole genome shotgun (WGS) entry which is preliminary data.</text>
</comment>
<dbReference type="Proteomes" id="UP001196413">
    <property type="component" value="Unassembled WGS sequence"/>
</dbReference>
<accession>A0AAD5QKC4</accession>
<name>A0AAD5QKC4_PARTN</name>
<evidence type="ECO:0000313" key="2">
    <source>
        <dbReference type="Proteomes" id="UP001196413"/>
    </source>
</evidence>
<dbReference type="AlphaFoldDB" id="A0AAD5QKC4"/>
<reference evidence="1" key="1">
    <citation type="submission" date="2021-06" db="EMBL/GenBank/DDBJ databases">
        <title>Parelaphostrongylus tenuis whole genome reference sequence.</title>
        <authorList>
            <person name="Garwood T.J."/>
            <person name="Larsen P.A."/>
            <person name="Fountain-Jones N.M."/>
            <person name="Garbe J.R."/>
            <person name="Macchietto M.G."/>
            <person name="Kania S.A."/>
            <person name="Gerhold R.W."/>
            <person name="Richards J.E."/>
            <person name="Wolf T.M."/>
        </authorList>
    </citation>
    <scope>NUCLEOTIDE SEQUENCE</scope>
    <source>
        <strain evidence="1">MNPRO001-30</strain>
        <tissue evidence="1">Meninges</tissue>
    </source>
</reference>
<protein>
    <submittedName>
        <fullName evidence="1">Uncharacterized protein</fullName>
    </submittedName>
</protein>
<proteinExistence type="predicted"/>
<organism evidence="1 2">
    <name type="scientific">Parelaphostrongylus tenuis</name>
    <name type="common">Meningeal worm</name>
    <dbReference type="NCBI Taxonomy" id="148309"/>
    <lineage>
        <taxon>Eukaryota</taxon>
        <taxon>Metazoa</taxon>
        <taxon>Ecdysozoa</taxon>
        <taxon>Nematoda</taxon>
        <taxon>Chromadorea</taxon>
        <taxon>Rhabditida</taxon>
        <taxon>Rhabditina</taxon>
        <taxon>Rhabditomorpha</taxon>
        <taxon>Strongyloidea</taxon>
        <taxon>Metastrongylidae</taxon>
        <taxon>Parelaphostrongylus</taxon>
    </lineage>
</organism>
<evidence type="ECO:0000313" key="1">
    <source>
        <dbReference type="EMBL" id="KAJ1349961.1"/>
    </source>
</evidence>
<keyword evidence="2" id="KW-1185">Reference proteome</keyword>